<evidence type="ECO:0000259" key="2">
    <source>
        <dbReference type="SMART" id="SM00014"/>
    </source>
</evidence>
<dbReference type="SMART" id="SM00014">
    <property type="entry name" value="acidPPc"/>
    <property type="match status" value="1"/>
</dbReference>
<dbReference type="InterPro" id="IPR036938">
    <property type="entry name" value="PAP2/HPO_sf"/>
</dbReference>
<dbReference type="InterPro" id="IPR000326">
    <property type="entry name" value="PAP2/HPO"/>
</dbReference>
<dbReference type="EMBL" id="NEXE01000024">
    <property type="protein sequence ID" value="PSN91499.1"/>
    <property type="molecule type" value="Genomic_DNA"/>
</dbReference>
<feature type="domain" description="Phosphatidic acid phosphatase type 2/haloperoxidase" evidence="2">
    <location>
        <begin position="96"/>
        <end position="206"/>
    </location>
</feature>
<keyword evidence="1" id="KW-0472">Membrane</keyword>
<evidence type="ECO:0000313" key="3">
    <source>
        <dbReference type="EMBL" id="PSN91499.1"/>
    </source>
</evidence>
<dbReference type="Pfam" id="PF01569">
    <property type="entry name" value="PAP2"/>
    <property type="match status" value="1"/>
</dbReference>
<dbReference type="AlphaFoldDB" id="A0A2R6AYM5"/>
<evidence type="ECO:0000313" key="4">
    <source>
        <dbReference type="Proteomes" id="UP000240322"/>
    </source>
</evidence>
<name>A0A2R6AYM5_9ARCH</name>
<organism evidence="3 4">
    <name type="scientific">Candidatus Marsarchaeota G2 archaeon OSP_D</name>
    <dbReference type="NCBI Taxonomy" id="1978157"/>
    <lineage>
        <taxon>Archaea</taxon>
        <taxon>Candidatus Marsarchaeota</taxon>
        <taxon>Candidatus Marsarchaeota group 2</taxon>
    </lineage>
</organism>
<sequence>MQCLREKVYDLVPLEVHVSLRIRVILTACFFVAISLLVKLLGEPTPINTALFRLINAHQYIYLNTFMLDLSRYGREYVWVPVVFVLWLPGGEYRRCSFLLFVTFILAIILGTATKAIMAEPRPFDVLGGVNVIGIRPTDYSYPSGHAVIVGAGAIVALSALPKKYSLPLLAEALAVSYSRIYLGVHWPADILGGWLLAAFCAGLVLYEEYRLKPLYEFLSDLWDRIIFSLRYHREEEEEEE</sequence>
<dbReference type="SUPFAM" id="SSF48317">
    <property type="entry name" value="Acid phosphatase/Vanadium-dependent haloperoxidase"/>
    <property type="match status" value="1"/>
</dbReference>
<feature type="transmembrane region" description="Helical" evidence="1">
    <location>
        <begin position="74"/>
        <end position="91"/>
    </location>
</feature>
<feature type="transmembrane region" description="Helical" evidence="1">
    <location>
        <begin position="191"/>
        <end position="207"/>
    </location>
</feature>
<reference evidence="3 4" key="1">
    <citation type="submission" date="2017-04" db="EMBL/GenBank/DDBJ databases">
        <title>Novel microbial lineages endemic to geothermal iron-oxide mats fill important gaps in the evolutionary history of Archaea.</title>
        <authorList>
            <person name="Jay Z.J."/>
            <person name="Beam J.P."/>
            <person name="Dlakic M."/>
            <person name="Rusch D.B."/>
            <person name="Kozubal M.A."/>
            <person name="Inskeep W.P."/>
        </authorList>
    </citation>
    <scope>NUCLEOTIDE SEQUENCE [LARGE SCALE GENOMIC DNA]</scope>
    <source>
        <strain evidence="3">OSP_D</strain>
    </source>
</reference>
<dbReference type="PANTHER" id="PTHR14969">
    <property type="entry name" value="SPHINGOSINE-1-PHOSPHATE PHOSPHOHYDROLASE"/>
    <property type="match status" value="1"/>
</dbReference>
<accession>A0A2R6AYM5</accession>
<dbReference type="GO" id="GO:0042392">
    <property type="term" value="F:sphingosine-1-phosphate phosphatase activity"/>
    <property type="evidence" value="ECO:0007669"/>
    <property type="project" value="TreeGrafter"/>
</dbReference>
<protein>
    <recommendedName>
        <fullName evidence="2">Phosphatidic acid phosphatase type 2/haloperoxidase domain-containing protein</fullName>
    </recommendedName>
</protein>
<feature type="transmembrane region" description="Helical" evidence="1">
    <location>
        <begin position="20"/>
        <end position="38"/>
    </location>
</feature>
<feature type="transmembrane region" description="Helical" evidence="1">
    <location>
        <begin position="98"/>
        <end position="118"/>
    </location>
</feature>
<proteinExistence type="predicted"/>
<dbReference type="Proteomes" id="UP000240322">
    <property type="component" value="Unassembled WGS sequence"/>
</dbReference>
<dbReference type="Gene3D" id="1.20.144.10">
    <property type="entry name" value="Phosphatidic acid phosphatase type 2/haloperoxidase"/>
    <property type="match status" value="1"/>
</dbReference>
<keyword evidence="1" id="KW-0812">Transmembrane</keyword>
<dbReference type="PANTHER" id="PTHR14969:SF13">
    <property type="entry name" value="AT30094P"/>
    <property type="match status" value="1"/>
</dbReference>
<evidence type="ECO:0000256" key="1">
    <source>
        <dbReference type="SAM" id="Phobius"/>
    </source>
</evidence>
<comment type="caution">
    <text evidence="3">The sequence shown here is derived from an EMBL/GenBank/DDBJ whole genome shotgun (WGS) entry which is preliminary data.</text>
</comment>
<keyword evidence="1" id="KW-1133">Transmembrane helix</keyword>
<gene>
    <name evidence="3" type="ORF">B9Q03_04030</name>
</gene>